<dbReference type="SUPFAM" id="SSF158372">
    <property type="entry name" value="AF1782-like"/>
    <property type="match status" value="1"/>
</dbReference>
<evidence type="ECO:0000313" key="3">
    <source>
        <dbReference type="Proteomes" id="UP000027153"/>
    </source>
</evidence>
<keyword evidence="3" id="KW-1185">Reference proteome</keyword>
<dbReference type="InterPro" id="IPR023140">
    <property type="entry name" value="DUF357"/>
</dbReference>
<name>A0A062V206_9EURY</name>
<dbReference type="RefSeq" id="WP_048092458.1">
    <property type="nucleotide sequence ID" value="NZ_JMIY01000007.1"/>
</dbReference>
<dbReference type="Proteomes" id="UP000027153">
    <property type="component" value="Unassembled WGS sequence"/>
</dbReference>
<dbReference type="AlphaFoldDB" id="A0A062V206"/>
<protein>
    <recommendedName>
        <fullName evidence="1">DUF357 domain-containing protein</fullName>
    </recommendedName>
</protein>
<dbReference type="EMBL" id="JMIY01000007">
    <property type="protein sequence ID" value="KCZ70668.1"/>
    <property type="molecule type" value="Genomic_DNA"/>
</dbReference>
<dbReference type="Gene3D" id="1.20.1270.90">
    <property type="entry name" value="AF1782-like"/>
    <property type="match status" value="1"/>
</dbReference>
<evidence type="ECO:0000313" key="2">
    <source>
        <dbReference type="EMBL" id="KCZ70668.1"/>
    </source>
</evidence>
<proteinExistence type="predicted"/>
<dbReference type="Pfam" id="PF04010">
    <property type="entry name" value="DUF357"/>
    <property type="match status" value="1"/>
</dbReference>
<feature type="domain" description="DUF357" evidence="1">
    <location>
        <begin position="13"/>
        <end position="85"/>
    </location>
</feature>
<accession>A0A062V206</accession>
<evidence type="ECO:0000259" key="1">
    <source>
        <dbReference type="Pfam" id="PF04010"/>
    </source>
</evidence>
<organism evidence="2 3">
    <name type="scientific">Candidatus Methanoperedens nitratireducens</name>
    <dbReference type="NCBI Taxonomy" id="1392998"/>
    <lineage>
        <taxon>Archaea</taxon>
        <taxon>Methanobacteriati</taxon>
        <taxon>Methanobacteriota</taxon>
        <taxon>Stenosarchaea group</taxon>
        <taxon>Methanomicrobia</taxon>
        <taxon>Methanosarcinales</taxon>
        <taxon>ANME-2 cluster</taxon>
        <taxon>Candidatus Methanoperedentaceae</taxon>
        <taxon>Candidatus Methanoperedens</taxon>
    </lineage>
</organism>
<dbReference type="OrthoDB" id="148073at2157"/>
<reference evidence="2 3" key="1">
    <citation type="journal article" date="2013" name="Nature">
        <title>Anaerobic oxidation of methane coupled to nitrate reduction in a novel archaeal lineage.</title>
        <authorList>
            <person name="Haroon M.F."/>
            <person name="Hu S."/>
            <person name="Shi Y."/>
            <person name="Imelfort M."/>
            <person name="Keller J."/>
            <person name="Hugenholtz P."/>
            <person name="Yuan Z."/>
            <person name="Tyson G.W."/>
        </authorList>
    </citation>
    <scope>NUCLEOTIDE SEQUENCE [LARGE SCALE GENOMIC DNA]</scope>
    <source>
        <strain evidence="2 3">ANME-2d</strain>
    </source>
</reference>
<comment type="caution">
    <text evidence="2">The sequence shown here is derived from an EMBL/GenBank/DDBJ whole genome shotgun (WGS) entry which is preliminary data.</text>
</comment>
<gene>
    <name evidence="2" type="ORF">ANME2D_02690</name>
</gene>
<sequence length="95" mass="10673">MKQPAVLEEKVKRYESLLRKALSAFEIAPQEKSHLIRVADDFSSMASSYYDDGVYFIEQGDMVNALACFSYGHAWLDAGVKLGVFKASDENLFTI</sequence>
<dbReference type="InterPro" id="IPR036809">
    <property type="entry name" value="AF1782-like_sf"/>
</dbReference>